<accession>A0A0A8YPQ6</accession>
<evidence type="ECO:0000313" key="1">
    <source>
        <dbReference type="EMBL" id="JAD26815.1"/>
    </source>
</evidence>
<proteinExistence type="predicted"/>
<name>A0A0A8YPQ6_ARUDO</name>
<protein>
    <submittedName>
        <fullName evidence="1">Uncharacterized protein</fullName>
    </submittedName>
</protein>
<dbReference type="EMBL" id="GBRH01271080">
    <property type="protein sequence ID" value="JAD26815.1"/>
    <property type="molecule type" value="Transcribed_RNA"/>
</dbReference>
<sequence>MYLYLTFRICDPKAPKSRKHLK</sequence>
<reference evidence="1" key="1">
    <citation type="submission" date="2014-09" db="EMBL/GenBank/DDBJ databases">
        <authorList>
            <person name="Magalhaes I.L.F."/>
            <person name="Oliveira U."/>
            <person name="Santos F.R."/>
            <person name="Vidigal T.H.D.A."/>
            <person name="Brescovit A.D."/>
            <person name="Santos A.J."/>
        </authorList>
    </citation>
    <scope>NUCLEOTIDE SEQUENCE</scope>
    <source>
        <tissue evidence="1">Shoot tissue taken approximately 20 cm above the soil surface</tissue>
    </source>
</reference>
<reference evidence="1" key="2">
    <citation type="journal article" date="2015" name="Data Brief">
        <title>Shoot transcriptome of the giant reed, Arundo donax.</title>
        <authorList>
            <person name="Barrero R.A."/>
            <person name="Guerrero F.D."/>
            <person name="Moolhuijzen P."/>
            <person name="Goolsby J.A."/>
            <person name="Tidwell J."/>
            <person name="Bellgard S.E."/>
            <person name="Bellgard M.I."/>
        </authorList>
    </citation>
    <scope>NUCLEOTIDE SEQUENCE</scope>
    <source>
        <tissue evidence="1">Shoot tissue taken approximately 20 cm above the soil surface</tissue>
    </source>
</reference>
<organism evidence="1">
    <name type="scientific">Arundo donax</name>
    <name type="common">Giant reed</name>
    <name type="synonym">Donax arundinaceus</name>
    <dbReference type="NCBI Taxonomy" id="35708"/>
    <lineage>
        <taxon>Eukaryota</taxon>
        <taxon>Viridiplantae</taxon>
        <taxon>Streptophyta</taxon>
        <taxon>Embryophyta</taxon>
        <taxon>Tracheophyta</taxon>
        <taxon>Spermatophyta</taxon>
        <taxon>Magnoliopsida</taxon>
        <taxon>Liliopsida</taxon>
        <taxon>Poales</taxon>
        <taxon>Poaceae</taxon>
        <taxon>PACMAD clade</taxon>
        <taxon>Arundinoideae</taxon>
        <taxon>Arundineae</taxon>
        <taxon>Arundo</taxon>
    </lineage>
</organism>
<dbReference type="AlphaFoldDB" id="A0A0A8YPQ6"/>